<gene>
    <name evidence="2" type="ORF">FK220_007400</name>
</gene>
<dbReference type="GO" id="GO:0030246">
    <property type="term" value="F:carbohydrate binding"/>
    <property type="evidence" value="ECO:0007669"/>
    <property type="project" value="InterPro"/>
</dbReference>
<comment type="caution">
    <text evidence="2">The sequence shown here is derived from an EMBL/GenBank/DDBJ whole genome shotgun (WGS) entry which is preliminary data.</text>
</comment>
<dbReference type="Pfam" id="PF13620">
    <property type="entry name" value="CarboxypepD_reg"/>
    <property type="match status" value="1"/>
</dbReference>
<name>A0A967E616_9FLAO</name>
<keyword evidence="3" id="KW-1185">Reference proteome</keyword>
<organism evidence="2 3">
    <name type="scientific">Pelagihabitans pacificus</name>
    <dbReference type="NCBI Taxonomy" id="2696054"/>
    <lineage>
        <taxon>Bacteria</taxon>
        <taxon>Pseudomonadati</taxon>
        <taxon>Bacteroidota</taxon>
        <taxon>Flavobacteriia</taxon>
        <taxon>Flavobacteriales</taxon>
        <taxon>Flavobacteriaceae</taxon>
        <taxon>Pelagihabitans</taxon>
    </lineage>
</organism>
<protein>
    <submittedName>
        <fullName evidence="2">DUF4382 domain-containing protein</fullName>
    </submittedName>
</protein>
<proteinExistence type="predicted"/>
<accession>A0A967E616</accession>
<dbReference type="Proteomes" id="UP000707206">
    <property type="component" value="Unassembled WGS sequence"/>
</dbReference>
<dbReference type="Gene3D" id="2.60.40.1120">
    <property type="entry name" value="Carboxypeptidase-like, regulatory domain"/>
    <property type="match status" value="1"/>
</dbReference>
<evidence type="ECO:0000259" key="1">
    <source>
        <dbReference type="Pfam" id="PF14321"/>
    </source>
</evidence>
<dbReference type="SUPFAM" id="SSF49452">
    <property type="entry name" value="Starch-binding domain-like"/>
    <property type="match status" value="1"/>
</dbReference>
<dbReference type="Pfam" id="PF14321">
    <property type="entry name" value="DUF4382"/>
    <property type="match status" value="1"/>
</dbReference>
<dbReference type="RefSeq" id="WP_152573682.1">
    <property type="nucleotide sequence ID" value="NZ_VIKU02000002.1"/>
</dbReference>
<reference evidence="2" key="2">
    <citation type="submission" date="2020-03" db="EMBL/GenBank/DDBJ databases">
        <title>Flavobacteriaceae bacterium strain TP-CH-4, a member of the family Flavobacteriaceae isolated from a deep-sea seamount.</title>
        <authorList>
            <person name="Zhang D.-C."/>
        </authorList>
    </citation>
    <scope>NUCLEOTIDE SEQUENCE</scope>
    <source>
        <strain evidence="2">TP-CH-4</strain>
    </source>
</reference>
<dbReference type="AlphaFoldDB" id="A0A967E616"/>
<evidence type="ECO:0000313" key="2">
    <source>
        <dbReference type="EMBL" id="NHF59160.1"/>
    </source>
</evidence>
<feature type="domain" description="DUF4382" evidence="1">
    <location>
        <begin position="33"/>
        <end position="201"/>
    </location>
</feature>
<reference evidence="2" key="1">
    <citation type="submission" date="2019-07" db="EMBL/GenBank/DDBJ databases">
        <authorList>
            <person name="De-Chao Zhang Q."/>
        </authorList>
    </citation>
    <scope>NUCLEOTIDE SEQUENCE</scope>
    <source>
        <strain evidence="2">TP-CH-4</strain>
    </source>
</reference>
<evidence type="ECO:0000313" key="3">
    <source>
        <dbReference type="Proteomes" id="UP000707206"/>
    </source>
</evidence>
<dbReference type="EMBL" id="VIKU02000002">
    <property type="protein sequence ID" value="NHF59160.1"/>
    <property type="molecule type" value="Genomic_DNA"/>
</dbReference>
<dbReference type="InterPro" id="IPR025491">
    <property type="entry name" value="DUF4382"/>
</dbReference>
<dbReference type="InterPro" id="IPR013784">
    <property type="entry name" value="Carb-bd-like_fold"/>
</dbReference>
<sequence>MKTTLVYAIFLSCTLLFINCSDDGEATGTDEMGRLTVRLTDAPFPYDLVAEANVTVFKIEARMVSEKMDSEATNDDVNMNSDIKEGSPFLVLMETDVNVNLLELTNGTTAMLADLEVPAGTYDLVRVYVKGINVVLTDGRIFDLKVPSGEQTGIKVFIKPGLIVAGGLSSDLLLDFDVSRSFVAKGSIDKVEGIQGFNFKPVIKASNLSTAGTLTGNVSEVIEEMSTALEGAQISVIAGDTLNTTAFSDVDGNYAIMGLDAGVYKVLAELNGYVSSDTLEVTLVAANKTVQDFVLEAEATSETVDDN</sequence>